<dbReference type="EMBL" id="WUUL01000004">
    <property type="protein sequence ID" value="MXQ53529.1"/>
    <property type="molecule type" value="Genomic_DNA"/>
</dbReference>
<dbReference type="SUPFAM" id="SSF53187">
    <property type="entry name" value="Zn-dependent exopeptidases"/>
    <property type="match status" value="1"/>
</dbReference>
<evidence type="ECO:0000259" key="13">
    <source>
        <dbReference type="Pfam" id="PF07687"/>
    </source>
</evidence>
<dbReference type="GO" id="GO:0009014">
    <property type="term" value="F:succinyl-diaminopimelate desuccinylase activity"/>
    <property type="evidence" value="ECO:0007669"/>
    <property type="project" value="UniProtKB-EC"/>
</dbReference>
<evidence type="ECO:0000313" key="14">
    <source>
        <dbReference type="EMBL" id="MXQ53529.1"/>
    </source>
</evidence>
<dbReference type="PANTHER" id="PTHR43808:SF32">
    <property type="entry name" value="ARGE_DAPE-RELATED DEACYLASE"/>
    <property type="match status" value="1"/>
</dbReference>
<keyword evidence="7" id="KW-0479">Metal-binding</keyword>
<dbReference type="RefSeq" id="WP_160801107.1">
    <property type="nucleotide sequence ID" value="NZ_WUUL01000004.1"/>
</dbReference>
<name>A0A6I4VPN3_9BACL</name>
<dbReference type="NCBIfam" id="TIGR01910">
    <property type="entry name" value="DapE-ArgE"/>
    <property type="match status" value="1"/>
</dbReference>
<comment type="cofactor">
    <cofactor evidence="2">
        <name>Zn(2+)</name>
        <dbReference type="ChEBI" id="CHEBI:29105"/>
    </cofactor>
</comment>
<keyword evidence="12" id="KW-0175">Coiled coil</keyword>
<evidence type="ECO:0000256" key="1">
    <source>
        <dbReference type="ARBA" id="ARBA00001941"/>
    </source>
</evidence>
<dbReference type="InterPro" id="IPR050072">
    <property type="entry name" value="Peptidase_M20A"/>
</dbReference>
<dbReference type="EC" id="3.5.1.18" evidence="5"/>
<keyword evidence="8" id="KW-0378">Hydrolase</keyword>
<dbReference type="AlphaFoldDB" id="A0A6I4VPN3"/>
<dbReference type="SUPFAM" id="SSF55031">
    <property type="entry name" value="Bacterial exopeptidase dimerisation domain"/>
    <property type="match status" value="1"/>
</dbReference>
<feature type="coiled-coil region" evidence="12">
    <location>
        <begin position="2"/>
        <end position="29"/>
    </location>
</feature>
<protein>
    <recommendedName>
        <fullName evidence="6">Probable succinyl-diaminopimelate desuccinylase</fullName>
        <ecNumber evidence="5">3.5.1.18</ecNumber>
    </recommendedName>
</protein>
<dbReference type="Proteomes" id="UP000430692">
    <property type="component" value="Unassembled WGS sequence"/>
</dbReference>
<comment type="cofactor">
    <cofactor evidence="1">
        <name>Co(2+)</name>
        <dbReference type="ChEBI" id="CHEBI:48828"/>
    </cofactor>
</comment>
<dbReference type="Gene3D" id="3.30.70.360">
    <property type="match status" value="1"/>
</dbReference>
<keyword evidence="15" id="KW-1185">Reference proteome</keyword>
<keyword evidence="9" id="KW-0862">Zinc</keyword>
<organism evidence="14 15">
    <name type="scientific">Shimazuella alba</name>
    <dbReference type="NCBI Taxonomy" id="2690964"/>
    <lineage>
        <taxon>Bacteria</taxon>
        <taxon>Bacillati</taxon>
        <taxon>Bacillota</taxon>
        <taxon>Bacilli</taxon>
        <taxon>Bacillales</taxon>
        <taxon>Thermoactinomycetaceae</taxon>
        <taxon>Shimazuella</taxon>
    </lineage>
</organism>
<evidence type="ECO:0000256" key="6">
    <source>
        <dbReference type="ARBA" id="ARBA00016853"/>
    </source>
</evidence>
<dbReference type="Pfam" id="PF01546">
    <property type="entry name" value="Peptidase_M20"/>
    <property type="match status" value="1"/>
</dbReference>
<dbReference type="InterPro" id="IPR011650">
    <property type="entry name" value="Peptidase_M20_dimer"/>
</dbReference>
<comment type="similarity">
    <text evidence="4">Belongs to the peptidase M20A family.</text>
</comment>
<dbReference type="InterPro" id="IPR010182">
    <property type="entry name" value="ArgE/DapE"/>
</dbReference>
<dbReference type="Pfam" id="PF07687">
    <property type="entry name" value="M20_dimer"/>
    <property type="match status" value="1"/>
</dbReference>
<gene>
    <name evidence="14" type="ORF">GSM42_07255</name>
</gene>
<dbReference type="InterPro" id="IPR002933">
    <property type="entry name" value="Peptidase_M20"/>
</dbReference>
<evidence type="ECO:0000256" key="5">
    <source>
        <dbReference type="ARBA" id="ARBA00011921"/>
    </source>
</evidence>
<evidence type="ECO:0000256" key="10">
    <source>
        <dbReference type="ARBA" id="ARBA00023285"/>
    </source>
</evidence>
<dbReference type="Gene3D" id="3.40.630.10">
    <property type="entry name" value="Zn peptidases"/>
    <property type="match status" value="1"/>
</dbReference>
<evidence type="ECO:0000256" key="4">
    <source>
        <dbReference type="ARBA" id="ARBA00006247"/>
    </source>
</evidence>
<dbReference type="InterPro" id="IPR001261">
    <property type="entry name" value="ArgE/DapE_CS"/>
</dbReference>
<dbReference type="PANTHER" id="PTHR43808">
    <property type="entry name" value="ACETYLORNITHINE DEACETYLASE"/>
    <property type="match status" value="1"/>
</dbReference>
<evidence type="ECO:0000256" key="9">
    <source>
        <dbReference type="ARBA" id="ARBA00022833"/>
    </source>
</evidence>
<dbReference type="InterPro" id="IPR036264">
    <property type="entry name" value="Bact_exopeptidase_dim_dom"/>
</dbReference>
<dbReference type="UniPathway" id="UPA00034">
    <property type="reaction ID" value="UER00021"/>
</dbReference>
<evidence type="ECO:0000256" key="2">
    <source>
        <dbReference type="ARBA" id="ARBA00001947"/>
    </source>
</evidence>
<comment type="catalytic activity">
    <reaction evidence="11">
        <text>N-succinyl-(2S,6S)-2,6-diaminopimelate + H2O = (2S,6S)-2,6-diaminopimelate + succinate</text>
        <dbReference type="Rhea" id="RHEA:22608"/>
        <dbReference type="ChEBI" id="CHEBI:15377"/>
        <dbReference type="ChEBI" id="CHEBI:30031"/>
        <dbReference type="ChEBI" id="CHEBI:57609"/>
        <dbReference type="ChEBI" id="CHEBI:58087"/>
        <dbReference type="EC" id="3.5.1.18"/>
    </reaction>
</comment>
<evidence type="ECO:0000313" key="15">
    <source>
        <dbReference type="Proteomes" id="UP000430692"/>
    </source>
</evidence>
<evidence type="ECO:0000256" key="7">
    <source>
        <dbReference type="ARBA" id="ARBA00022723"/>
    </source>
</evidence>
<comment type="caution">
    <text evidence="14">The sequence shown here is derived from an EMBL/GenBank/DDBJ whole genome shotgun (WGS) entry which is preliminary data.</text>
</comment>
<dbReference type="PROSITE" id="PS00759">
    <property type="entry name" value="ARGE_DAPE_CPG2_2"/>
    <property type="match status" value="1"/>
</dbReference>
<dbReference type="GO" id="GO:0009089">
    <property type="term" value="P:lysine biosynthetic process via diaminopimelate"/>
    <property type="evidence" value="ECO:0007669"/>
    <property type="project" value="UniProtKB-UniPathway"/>
</dbReference>
<evidence type="ECO:0000256" key="8">
    <source>
        <dbReference type="ARBA" id="ARBA00022801"/>
    </source>
</evidence>
<sequence length="418" mass="46178">MVDLQQKVIDEIERQKEDLLALCSKLLQMNTENPPGDTSEISEFIIRYLSSFGIETEVHESNPKMFNLISSIGENKDNKHLILCGHTDVVPVGDLEKWDFDPFSGHIENGFIHGRGASDMKCGLAGLVFTMGLFRRLDIPLAGKLSLLVVPDEETGGEYGVPWVLERSLIHGSAAVIAEPSHPQHPTIGQKGSCWFEVEIEGTPGHGSLSPVIGDSAILKAVKAIEVLQNIWNFEVKIPDEMKEIIEITKAYIRKREETDTSDVLDHITVNIGTIHGGTKANVIADHVVIQVDTRLPFGVQNEEMFPKVRKLLADAGIEAKVRPIGFQSTANWTPPTNEIVSSLVESIKQVSQKDAYGVLQWASSDARHFRAHNIPVLQYGPADLPTIHSYNERAPIDQVIQAAKVYALTSLKYLGVK</sequence>
<dbReference type="GO" id="GO:0046872">
    <property type="term" value="F:metal ion binding"/>
    <property type="evidence" value="ECO:0007669"/>
    <property type="project" value="UniProtKB-KW"/>
</dbReference>
<accession>A0A6I4VPN3</accession>
<evidence type="ECO:0000256" key="12">
    <source>
        <dbReference type="SAM" id="Coils"/>
    </source>
</evidence>
<evidence type="ECO:0000256" key="11">
    <source>
        <dbReference type="ARBA" id="ARBA00051301"/>
    </source>
</evidence>
<keyword evidence="10" id="KW-0170">Cobalt</keyword>
<reference evidence="14 15" key="1">
    <citation type="submission" date="2019-12" db="EMBL/GenBank/DDBJ databases">
        <title>Whole-genome analyses of novel actinobacteria.</title>
        <authorList>
            <person name="Sahin N."/>
            <person name="Saygin H."/>
        </authorList>
    </citation>
    <scope>NUCLEOTIDE SEQUENCE [LARGE SCALE GENOMIC DNA]</scope>
    <source>
        <strain evidence="14 15">KC615</strain>
    </source>
</reference>
<evidence type="ECO:0000256" key="3">
    <source>
        <dbReference type="ARBA" id="ARBA00005130"/>
    </source>
</evidence>
<proteinExistence type="inferred from homology"/>
<comment type="pathway">
    <text evidence="3">Amino-acid biosynthesis; L-lysine biosynthesis via DAP pathway; LL-2,6-diaminopimelate from (S)-tetrahydrodipicolinate (succinylase route): step 3/3.</text>
</comment>
<feature type="domain" description="Peptidase M20 dimerisation" evidence="13">
    <location>
        <begin position="188"/>
        <end position="317"/>
    </location>
</feature>